<feature type="domain" description="1,4-alpha-glucan branching enzyme C-terminal" evidence="1">
    <location>
        <begin position="41"/>
        <end position="141"/>
    </location>
</feature>
<dbReference type="PANTHER" id="PTHR41695:SF1">
    <property type="entry name" value="1,4-ALPHA-GLUCAN BRANCHING ENZYME TK1436"/>
    <property type="match status" value="1"/>
</dbReference>
<evidence type="ECO:0000259" key="1">
    <source>
        <dbReference type="Pfam" id="PF09210"/>
    </source>
</evidence>
<dbReference type="InterPro" id="IPR037090">
    <property type="entry name" value="57_glycoside_trans_central"/>
</dbReference>
<dbReference type="AlphaFoldDB" id="A0A3B0VB58"/>
<evidence type="ECO:0000313" key="2">
    <source>
        <dbReference type="EMBL" id="VAW37493.1"/>
    </source>
</evidence>
<dbReference type="InterPro" id="IPR040042">
    <property type="entry name" value="Branching_enz_MT3115-like"/>
</dbReference>
<dbReference type="SUPFAM" id="SSF88688">
    <property type="entry name" value="Families 57/38 glycoside transferase middle domain"/>
    <property type="match status" value="1"/>
</dbReference>
<keyword evidence="2" id="KW-0328">Glycosyltransferase</keyword>
<dbReference type="Gene3D" id="1.20.1430.10">
    <property type="entry name" value="Families 57/38 glycoside transferase, middle domain"/>
    <property type="match status" value="1"/>
</dbReference>
<dbReference type="InterPro" id="IPR015293">
    <property type="entry name" value="BE_C"/>
</dbReference>
<proteinExistence type="predicted"/>
<protein>
    <submittedName>
        <fullName evidence="2">Glycogen branching enzyme, GH-57-type, archaeal</fullName>
        <ecNumber evidence="2">2.4.1.18</ecNumber>
    </submittedName>
</protein>
<dbReference type="GO" id="GO:0005576">
    <property type="term" value="C:extracellular region"/>
    <property type="evidence" value="ECO:0007669"/>
    <property type="project" value="TreeGrafter"/>
</dbReference>
<sequence>MSEYLAEYPGQQTAAASASSWGHNGSHETWLNDRNDWIYPHLHHGAEVMEGLAHNHPQADGLTLRALKQAARELLLAQASDWAFMMNSGTMPDYAARRLNTHLSQLRRLEREIDNQAIDERWLSMIEYRNNIFPLVDYRAFG</sequence>
<dbReference type="PANTHER" id="PTHR41695">
    <property type="entry name" value="1,4-ALPHA-GLUCAN BRANCHING ENZYME RV3031-RELATED"/>
    <property type="match status" value="1"/>
</dbReference>
<accession>A0A3B0VB58</accession>
<dbReference type="GO" id="GO:0030979">
    <property type="term" value="P:alpha-glucan biosynthetic process"/>
    <property type="evidence" value="ECO:0007669"/>
    <property type="project" value="InterPro"/>
</dbReference>
<organism evidence="2">
    <name type="scientific">hydrothermal vent metagenome</name>
    <dbReference type="NCBI Taxonomy" id="652676"/>
    <lineage>
        <taxon>unclassified sequences</taxon>
        <taxon>metagenomes</taxon>
        <taxon>ecological metagenomes</taxon>
    </lineage>
</organism>
<reference evidence="2" key="1">
    <citation type="submission" date="2018-06" db="EMBL/GenBank/DDBJ databases">
        <authorList>
            <person name="Zhirakovskaya E."/>
        </authorList>
    </citation>
    <scope>NUCLEOTIDE SEQUENCE</scope>
</reference>
<dbReference type="GO" id="GO:0003844">
    <property type="term" value="F:1,4-alpha-glucan branching enzyme activity"/>
    <property type="evidence" value="ECO:0007669"/>
    <property type="project" value="UniProtKB-EC"/>
</dbReference>
<keyword evidence="2" id="KW-0808">Transferase</keyword>
<dbReference type="InterPro" id="IPR028995">
    <property type="entry name" value="Glyco_hydro_57/38_cen_sf"/>
</dbReference>
<dbReference type="EC" id="2.4.1.18" evidence="2"/>
<name>A0A3B0VB58_9ZZZZ</name>
<dbReference type="EMBL" id="UOEX01000212">
    <property type="protein sequence ID" value="VAW37493.1"/>
    <property type="molecule type" value="Genomic_DNA"/>
</dbReference>
<dbReference type="Pfam" id="PF09210">
    <property type="entry name" value="BE_C"/>
    <property type="match status" value="1"/>
</dbReference>
<gene>
    <name evidence="2" type="ORF">MNBD_DELTA03-295</name>
</gene>